<organism evidence="9 10">
    <name type="scientific">Nesterenkonia flava</name>
    <dbReference type="NCBI Taxonomy" id="469799"/>
    <lineage>
        <taxon>Bacteria</taxon>
        <taxon>Bacillati</taxon>
        <taxon>Actinomycetota</taxon>
        <taxon>Actinomycetes</taxon>
        <taxon>Micrococcales</taxon>
        <taxon>Micrococcaceae</taxon>
        <taxon>Nesterenkonia</taxon>
    </lineage>
</organism>
<reference evidence="10" key="1">
    <citation type="submission" date="2023-07" db="EMBL/GenBank/DDBJ databases">
        <title>Description of three actinobacteria isolated from air of manufacturing shop in a pharmaceutical factory.</title>
        <authorList>
            <person name="Zhang D.-F."/>
        </authorList>
    </citation>
    <scope>NUCLEOTIDE SEQUENCE [LARGE SCALE GENOMIC DNA]</scope>
    <source>
        <strain evidence="10">CCTCC AB 207010</strain>
    </source>
</reference>
<feature type="transmembrane region" description="Helical" evidence="7">
    <location>
        <begin position="331"/>
        <end position="352"/>
    </location>
</feature>
<dbReference type="PANTHER" id="PTHR30151">
    <property type="entry name" value="ALKANE SULFONATE ABC TRANSPORTER-RELATED, MEMBRANE SUBUNIT"/>
    <property type="match status" value="1"/>
</dbReference>
<dbReference type="SUPFAM" id="SSF161098">
    <property type="entry name" value="MetI-like"/>
    <property type="match status" value="2"/>
</dbReference>
<evidence type="ECO:0000256" key="3">
    <source>
        <dbReference type="ARBA" id="ARBA00022475"/>
    </source>
</evidence>
<comment type="similarity">
    <text evidence="7">Belongs to the binding-protein-dependent transport system permease family.</text>
</comment>
<feature type="transmembrane region" description="Helical" evidence="7">
    <location>
        <begin position="261"/>
        <end position="281"/>
    </location>
</feature>
<dbReference type="Pfam" id="PF00528">
    <property type="entry name" value="BPD_transp_1"/>
    <property type="match status" value="2"/>
</dbReference>
<dbReference type="PROSITE" id="PS50928">
    <property type="entry name" value="ABC_TM1"/>
    <property type="match status" value="2"/>
</dbReference>
<dbReference type="InterPro" id="IPR000515">
    <property type="entry name" value="MetI-like"/>
</dbReference>
<dbReference type="Gene3D" id="1.10.3720.10">
    <property type="entry name" value="MetI-like"/>
    <property type="match status" value="2"/>
</dbReference>
<proteinExistence type="inferred from homology"/>
<dbReference type="RefSeq" id="WP_310537200.1">
    <property type="nucleotide sequence ID" value="NZ_BAAAOC010000001.1"/>
</dbReference>
<feature type="transmembrane region" description="Helical" evidence="7">
    <location>
        <begin position="84"/>
        <end position="108"/>
    </location>
</feature>
<keyword evidence="2 7" id="KW-0813">Transport</keyword>
<evidence type="ECO:0000313" key="9">
    <source>
        <dbReference type="EMBL" id="MDR5711819.1"/>
    </source>
</evidence>
<dbReference type="PANTHER" id="PTHR30151:SF20">
    <property type="entry name" value="ABC TRANSPORTER PERMEASE PROTEIN HI_0355-RELATED"/>
    <property type="match status" value="1"/>
</dbReference>
<feature type="transmembrane region" description="Helical" evidence="7">
    <location>
        <begin position="167"/>
        <end position="191"/>
    </location>
</feature>
<accession>A0ABU1FT24</accession>
<evidence type="ECO:0000256" key="2">
    <source>
        <dbReference type="ARBA" id="ARBA00022448"/>
    </source>
</evidence>
<name>A0ABU1FT24_9MICC</name>
<dbReference type="EMBL" id="JAVKGT010000014">
    <property type="protein sequence ID" value="MDR5711819.1"/>
    <property type="molecule type" value="Genomic_DNA"/>
</dbReference>
<comment type="subcellular location">
    <subcellularLocation>
        <location evidence="1 7">Cell membrane</location>
        <topology evidence="1 7">Multi-pass membrane protein</topology>
    </subcellularLocation>
</comment>
<feature type="transmembrane region" description="Helical" evidence="7">
    <location>
        <begin position="364"/>
        <end position="383"/>
    </location>
</feature>
<protein>
    <submittedName>
        <fullName evidence="9">ABC transporter permease subunit</fullName>
    </submittedName>
</protein>
<evidence type="ECO:0000313" key="10">
    <source>
        <dbReference type="Proteomes" id="UP001260872"/>
    </source>
</evidence>
<comment type="caution">
    <text evidence="9">The sequence shown here is derived from an EMBL/GenBank/DDBJ whole genome shotgun (WGS) entry which is preliminary data.</text>
</comment>
<feature type="transmembrane region" description="Helical" evidence="7">
    <location>
        <begin position="484"/>
        <end position="504"/>
    </location>
</feature>
<feature type="domain" description="ABC transmembrane type-1" evidence="8">
    <location>
        <begin position="46"/>
        <end position="233"/>
    </location>
</feature>
<keyword evidence="5 7" id="KW-1133">Transmembrane helix</keyword>
<keyword evidence="6 7" id="KW-0472">Membrane</keyword>
<sequence length="519" mass="53889">MRTPWIAATISVIAAWLIAAATLQHTGLVPYPWQLGAQIVNDAQLLWRHSVPTLTTALWGLLVGIGVVVPLAALGLMVRPAEAVVLRIGVFVNVVPTVAIAPILVVALDNETGRVVITALQVYFPALVGILFGLRQADERALDLIKASGGGNWAALRYARFAAAVPSFISALQIAVPAAILGALIAEFFGAHEGLGSLLVNAQQSLLIDRTWAIAVVVGLVAAGGYGLVTIAAKLLVPWAASEASVGVSVAGADAKKQSRISSATASVITIAILLGGWQSLRTVFDFDPFFTKGPADVFTYITQGHPIQGTSAGAFWAEFGEALGQTAIDAGVGFVVGSVIAVAAAVVLDAFPTLSKVFMPMAVVLRSVPLAALTPLIVLLFGRGMLGVTIVVTLVTFFPTLVTVMQGLRSTPEGATDLVRASGGTMRQSVRYVRLMYAVPSMLAAARVAIPGAIAGATLAEWLATGQGLGYLLTLASTQADYYLLWTGGVLLAVFALAVHGLLSITDRAISRRLGTAV</sequence>
<keyword evidence="10" id="KW-1185">Reference proteome</keyword>
<feature type="transmembrane region" description="Helical" evidence="7">
    <location>
        <begin position="436"/>
        <end position="464"/>
    </location>
</feature>
<gene>
    <name evidence="9" type="ORF">RH857_06685</name>
</gene>
<feature type="transmembrane region" description="Helical" evidence="7">
    <location>
        <begin position="211"/>
        <end position="240"/>
    </location>
</feature>
<dbReference type="Proteomes" id="UP001260872">
    <property type="component" value="Unassembled WGS sequence"/>
</dbReference>
<keyword evidence="4 7" id="KW-0812">Transmembrane</keyword>
<feature type="domain" description="ABC transmembrane type-1" evidence="8">
    <location>
        <begin position="324"/>
        <end position="504"/>
    </location>
</feature>
<feature type="transmembrane region" description="Helical" evidence="7">
    <location>
        <begin position="57"/>
        <end position="77"/>
    </location>
</feature>
<feature type="transmembrane region" description="Helical" evidence="7">
    <location>
        <begin position="114"/>
        <end position="134"/>
    </location>
</feature>
<evidence type="ECO:0000256" key="5">
    <source>
        <dbReference type="ARBA" id="ARBA00022989"/>
    </source>
</evidence>
<evidence type="ECO:0000256" key="1">
    <source>
        <dbReference type="ARBA" id="ARBA00004651"/>
    </source>
</evidence>
<evidence type="ECO:0000256" key="7">
    <source>
        <dbReference type="RuleBase" id="RU363032"/>
    </source>
</evidence>
<evidence type="ECO:0000256" key="4">
    <source>
        <dbReference type="ARBA" id="ARBA00022692"/>
    </source>
</evidence>
<dbReference type="InterPro" id="IPR035906">
    <property type="entry name" value="MetI-like_sf"/>
</dbReference>
<evidence type="ECO:0000256" key="6">
    <source>
        <dbReference type="ARBA" id="ARBA00023136"/>
    </source>
</evidence>
<keyword evidence="3" id="KW-1003">Cell membrane</keyword>
<evidence type="ECO:0000259" key="8">
    <source>
        <dbReference type="PROSITE" id="PS50928"/>
    </source>
</evidence>
<feature type="transmembrane region" description="Helical" evidence="7">
    <location>
        <begin position="389"/>
        <end position="409"/>
    </location>
</feature>